<sequence length="327" mass="36811">MVSQEDSLVKEQLPVDSLVKKLHGQDCGCTNSGNGDAGNWSAVCVCVVGKSCGCDFQDEKRDNDCCDELNWMYRIKRKEKNEETKDCYVPEAFVPDVPNTCISMSRTDEDNVGSASKPVAIDLKDLCLSVGAHEVISKLDNCSQKFSMNCTCDAPHRECGCQENYKQGMCTSAIIIDIGTDECQSAHFKSKLSRGRHLQLEETYLLNVKLLAEDDRGALDFVSSVAACEPAVSFKGFCQEGLQKQRARVTAVLRKTGLNTISLCVRRPRHRLNKSLINWRKRKWHRRKTVRMPSWGTRSLLPVTPTNRPPPKLSNLYYIISFRDEMC</sequence>
<dbReference type="RefSeq" id="XP_013096342.2">
    <property type="nucleotide sequence ID" value="XM_013240888.2"/>
</dbReference>
<organism evidence="1 2">
    <name type="scientific">Biomphalaria glabrata</name>
    <name type="common">Bloodfluke planorb</name>
    <name type="synonym">Freshwater snail</name>
    <dbReference type="NCBI Taxonomy" id="6526"/>
    <lineage>
        <taxon>Eukaryota</taxon>
        <taxon>Metazoa</taxon>
        <taxon>Spiralia</taxon>
        <taxon>Lophotrochozoa</taxon>
        <taxon>Mollusca</taxon>
        <taxon>Gastropoda</taxon>
        <taxon>Heterobranchia</taxon>
        <taxon>Euthyneura</taxon>
        <taxon>Panpulmonata</taxon>
        <taxon>Hygrophila</taxon>
        <taxon>Lymnaeoidea</taxon>
        <taxon>Planorbidae</taxon>
        <taxon>Biomphalaria</taxon>
    </lineage>
</organism>
<dbReference type="KEGG" id="bgt:106079684"/>
<name>A0A9U8ENH4_BIOGL</name>
<dbReference type="RefSeq" id="XP_055888608.1">
    <property type="nucleotide sequence ID" value="XM_056032633.1"/>
</dbReference>
<evidence type="ECO:0000313" key="1">
    <source>
        <dbReference type="Proteomes" id="UP001165740"/>
    </source>
</evidence>
<keyword evidence="1" id="KW-1185">Reference proteome</keyword>
<evidence type="ECO:0000313" key="3">
    <source>
        <dbReference type="RefSeq" id="XP_055888607.1"/>
    </source>
</evidence>
<proteinExistence type="predicted"/>
<evidence type="ECO:0000313" key="4">
    <source>
        <dbReference type="RefSeq" id="XP_055888608.1"/>
    </source>
</evidence>
<evidence type="ECO:0000313" key="2">
    <source>
        <dbReference type="RefSeq" id="XP_013096342.2"/>
    </source>
</evidence>
<dbReference type="Proteomes" id="UP001165740">
    <property type="component" value="Chromosome 6"/>
</dbReference>
<protein>
    <submittedName>
        <fullName evidence="2 3">Uncharacterized protein LOC106079684 isoform X1</fullName>
    </submittedName>
</protein>
<dbReference type="GeneID" id="106079684"/>
<dbReference type="AlphaFoldDB" id="A0A9U8ENH4"/>
<dbReference type="RefSeq" id="XP_055888607.1">
    <property type="nucleotide sequence ID" value="XM_056032632.1"/>
</dbReference>
<gene>
    <name evidence="2 3 4" type="primary">LOC106079684</name>
</gene>
<accession>A0A9U8ENH4</accession>
<reference evidence="2 3" key="1">
    <citation type="submission" date="2025-04" db="UniProtKB">
        <authorList>
            <consortium name="RefSeq"/>
        </authorList>
    </citation>
    <scope>IDENTIFICATION</scope>
</reference>